<dbReference type="InterPro" id="IPR013083">
    <property type="entry name" value="Znf_RING/FYVE/PHD"/>
</dbReference>
<dbReference type="InterPro" id="IPR019786">
    <property type="entry name" value="Zinc_finger_PHD-type_CS"/>
</dbReference>
<sequence>MELTDYIKVASVVYAEKHQPAGSLCSCEGLIKVARCIEQEGWMNLKEAFMLSSPGRVYSSVHARQKLLQMPLAAIAVGNQKQGTRRLFLVRKQQFVNYKIFQSLQSTLVESQKECMSKEQMKKLLNLADSEAERKRLRFAVVRGAGMSTEKARSVYGFHDMTRTKKVLDAAEEAQDIKECMLKVVRLKDKALLQAFGVDDSASEESESESETDVDSDDTSGMLDGVKNGNKSSNRNEDGSKEGSSELPPTEEGVIPHQFQLRDYMNSDETYKHVTETEGVYMNSHQLLDILRKCALNGFEFVMILQRLLSNISDEALHQLLLDFGGQIAFLGLSVEEERVIEQSRQAYLLSQRLQSIRGEDTGEEIVAILNKKRSAVRRKEIREVKRRIAERRFQKRRRSKRVSQVLRDCPGIGQAIEDFVKACGAGADAWRRIGALTFDGNRKIKQKATFKKIKEHLEQKYNRSISYGSVVQLCVARNRRRRSAVRYKGVANVIQRRARKGFNLKYNPDVHWSSAFYASLNHLQYKDGHNIVNLGRDDQAGFRLDAMTTHKLHSTLSIKGSELLTTYTDYVNKYPSTLQTTSYNFSGTDSTGEMCCGVVKATPLHSENAAQHFADLKEVEKKHSVRPAFINPVTQEKKKIECIRVDGGFDEGPPHKEVQYWWTRRHLEAETVVTLVSSRNSGASFRNRVELQNGCLALGHANLFIPSTLNGSCLTSSGGVDQNVLRKNLESAIDVYISRVDGAPCASTEIHLYKRVDSAKYQEKNEVLKVFLKGSKAAKSKIETEKPELYSLVKETWELRGKHIREDVPSKYVFMLQCCFEDDCIHPVCKEGKLKNETWYPGGPSITFVPLPVPDPARPFNGGNCSDCGTHYCYGHYMKYDKVLARFLEQGKCDYVAPPSVVLLETYNKYKAIPPQPVVMETAQKTLLPQEEVVMWFEHLHQIAENRRAGAKKAAAARKEKRCTKTVSSCNSGSTGKTTVSAVFDKHDPKELCQECGRTDLPDRELDTASWISCDGCLRWWHMSCLDLEKDVSVDKRSWLCLRCSEVS</sequence>
<keyword evidence="1" id="KW-0479">Metal-binding</keyword>
<organism evidence="7 8">
    <name type="scientific">Porites evermanni</name>
    <dbReference type="NCBI Taxonomy" id="104178"/>
    <lineage>
        <taxon>Eukaryota</taxon>
        <taxon>Metazoa</taxon>
        <taxon>Cnidaria</taxon>
        <taxon>Anthozoa</taxon>
        <taxon>Hexacorallia</taxon>
        <taxon>Scleractinia</taxon>
        <taxon>Fungiina</taxon>
        <taxon>Poritidae</taxon>
        <taxon>Porites</taxon>
    </lineage>
</organism>
<dbReference type="InterPro" id="IPR001965">
    <property type="entry name" value="Znf_PHD"/>
</dbReference>
<dbReference type="CDD" id="cd15489">
    <property type="entry name" value="PHD_SF"/>
    <property type="match status" value="1"/>
</dbReference>
<evidence type="ECO:0000313" key="7">
    <source>
        <dbReference type="EMBL" id="CAH3186021.1"/>
    </source>
</evidence>
<protein>
    <recommendedName>
        <fullName evidence="6">PHD-type domain-containing protein</fullName>
    </recommendedName>
</protein>
<name>A0ABN8S5K4_9CNID</name>
<feature type="compositionally biased region" description="Basic and acidic residues" evidence="5">
    <location>
        <begin position="234"/>
        <end position="244"/>
    </location>
</feature>
<proteinExistence type="predicted"/>
<feature type="compositionally biased region" description="Acidic residues" evidence="5">
    <location>
        <begin position="201"/>
        <end position="218"/>
    </location>
</feature>
<comment type="caution">
    <text evidence="7">The sequence shown here is derived from an EMBL/GenBank/DDBJ whole genome shotgun (WGS) entry which is preliminary data.</text>
</comment>
<dbReference type="Proteomes" id="UP001159427">
    <property type="component" value="Unassembled WGS sequence"/>
</dbReference>
<evidence type="ECO:0000256" key="5">
    <source>
        <dbReference type="SAM" id="MobiDB-lite"/>
    </source>
</evidence>
<dbReference type="SMART" id="SM00249">
    <property type="entry name" value="PHD"/>
    <property type="match status" value="1"/>
</dbReference>
<evidence type="ECO:0000256" key="4">
    <source>
        <dbReference type="PROSITE-ProRule" id="PRU00146"/>
    </source>
</evidence>
<feature type="domain" description="PHD-type" evidence="6">
    <location>
        <begin position="991"/>
        <end position="1048"/>
    </location>
</feature>
<evidence type="ECO:0000256" key="1">
    <source>
        <dbReference type="ARBA" id="ARBA00022723"/>
    </source>
</evidence>
<evidence type="ECO:0000256" key="2">
    <source>
        <dbReference type="ARBA" id="ARBA00022771"/>
    </source>
</evidence>
<dbReference type="InterPro" id="IPR011011">
    <property type="entry name" value="Znf_FYVE_PHD"/>
</dbReference>
<gene>
    <name evidence="7" type="ORF">PEVE_00016598</name>
</gene>
<evidence type="ECO:0000259" key="6">
    <source>
        <dbReference type="PROSITE" id="PS50016"/>
    </source>
</evidence>
<keyword evidence="8" id="KW-1185">Reference proteome</keyword>
<evidence type="ECO:0000256" key="3">
    <source>
        <dbReference type="ARBA" id="ARBA00022833"/>
    </source>
</evidence>
<dbReference type="SUPFAM" id="SSF57903">
    <property type="entry name" value="FYVE/PHD zinc finger"/>
    <property type="match status" value="1"/>
</dbReference>
<dbReference type="PROSITE" id="PS50016">
    <property type="entry name" value="ZF_PHD_2"/>
    <property type="match status" value="1"/>
</dbReference>
<dbReference type="EMBL" id="CALNXI010002302">
    <property type="protein sequence ID" value="CAH3186021.1"/>
    <property type="molecule type" value="Genomic_DNA"/>
</dbReference>
<dbReference type="PROSITE" id="PS01359">
    <property type="entry name" value="ZF_PHD_1"/>
    <property type="match status" value="1"/>
</dbReference>
<keyword evidence="2 4" id="KW-0863">Zinc-finger</keyword>
<evidence type="ECO:0000313" key="8">
    <source>
        <dbReference type="Proteomes" id="UP001159427"/>
    </source>
</evidence>
<dbReference type="Pfam" id="PF00628">
    <property type="entry name" value="PHD"/>
    <property type="match status" value="1"/>
</dbReference>
<dbReference type="Gene3D" id="3.30.40.10">
    <property type="entry name" value="Zinc/RING finger domain, C3HC4 (zinc finger)"/>
    <property type="match status" value="1"/>
</dbReference>
<reference evidence="7 8" key="1">
    <citation type="submission" date="2022-05" db="EMBL/GenBank/DDBJ databases">
        <authorList>
            <consortium name="Genoscope - CEA"/>
            <person name="William W."/>
        </authorList>
    </citation>
    <scope>NUCLEOTIDE SEQUENCE [LARGE SCALE GENOMIC DNA]</scope>
</reference>
<keyword evidence="3" id="KW-0862">Zinc</keyword>
<accession>A0ABN8S5K4</accession>
<feature type="region of interest" description="Disordered" evidence="5">
    <location>
        <begin position="198"/>
        <end position="257"/>
    </location>
</feature>
<dbReference type="InterPro" id="IPR019787">
    <property type="entry name" value="Znf_PHD-finger"/>
</dbReference>